<proteinExistence type="predicted"/>
<accession>A0A0D7F326</accession>
<dbReference type="AlphaFoldDB" id="A0A0D7F326"/>
<dbReference type="Proteomes" id="UP000032515">
    <property type="component" value="Unassembled WGS sequence"/>
</dbReference>
<reference evidence="1 2" key="1">
    <citation type="submission" date="2014-11" db="EMBL/GenBank/DDBJ databases">
        <title>Genomics and ecophysiology of heterotrophic nitrogen fixing bacteria isolated from estuarine surface water.</title>
        <authorList>
            <person name="Bentzon-Tilia M."/>
            <person name="Severin I."/>
            <person name="Hansen L.H."/>
            <person name="Riemann L."/>
        </authorList>
    </citation>
    <scope>NUCLEOTIDE SEQUENCE [LARGE SCALE GENOMIC DNA]</scope>
    <source>
        <strain evidence="1 2">BAL398</strain>
    </source>
</reference>
<name>A0A0D7F326_RHOPL</name>
<evidence type="ECO:0000313" key="1">
    <source>
        <dbReference type="EMBL" id="KIZ47498.1"/>
    </source>
</evidence>
<evidence type="ECO:0000313" key="2">
    <source>
        <dbReference type="Proteomes" id="UP000032515"/>
    </source>
</evidence>
<comment type="caution">
    <text evidence="1">The sequence shown here is derived from an EMBL/GenBank/DDBJ whole genome shotgun (WGS) entry which is preliminary data.</text>
</comment>
<dbReference type="PATRIC" id="fig|1076.23.peg.6360"/>
<dbReference type="EMBL" id="JXXE01000072">
    <property type="protein sequence ID" value="KIZ47498.1"/>
    <property type="molecule type" value="Genomic_DNA"/>
</dbReference>
<sequence length="73" mass="7972">MLISDHAGYIKDEMAVRMAECICGCAKAKPAPETAAIRRFVVMLRGVMPRAVVRDLRQGVGFTNRPFPAIAVP</sequence>
<protein>
    <submittedName>
        <fullName evidence="1">Uncharacterized protein</fullName>
    </submittedName>
</protein>
<dbReference type="RefSeq" id="WP_044405965.1">
    <property type="nucleotide sequence ID" value="NZ_JXXE01000072.1"/>
</dbReference>
<organism evidence="1 2">
    <name type="scientific">Rhodopseudomonas palustris</name>
    <dbReference type="NCBI Taxonomy" id="1076"/>
    <lineage>
        <taxon>Bacteria</taxon>
        <taxon>Pseudomonadati</taxon>
        <taxon>Pseudomonadota</taxon>
        <taxon>Alphaproteobacteria</taxon>
        <taxon>Hyphomicrobiales</taxon>
        <taxon>Nitrobacteraceae</taxon>
        <taxon>Rhodopseudomonas</taxon>
    </lineage>
</organism>
<gene>
    <name evidence="1" type="ORF">OO17_04030</name>
</gene>